<dbReference type="GO" id="GO:0004519">
    <property type="term" value="F:endonuclease activity"/>
    <property type="evidence" value="ECO:0007669"/>
    <property type="project" value="InterPro"/>
</dbReference>
<dbReference type="EMBL" id="BARS01023751">
    <property type="protein sequence ID" value="GAG00515.1"/>
    <property type="molecule type" value="Genomic_DNA"/>
</dbReference>
<evidence type="ECO:0000259" key="1">
    <source>
        <dbReference type="Pfam" id="PF13392"/>
    </source>
</evidence>
<reference evidence="2" key="1">
    <citation type="journal article" date="2014" name="Front. Microbiol.">
        <title>High frequency of phylogenetically diverse reductive dehalogenase-homologous genes in deep subseafloor sedimentary metagenomes.</title>
        <authorList>
            <person name="Kawai M."/>
            <person name="Futagami T."/>
            <person name="Toyoda A."/>
            <person name="Takaki Y."/>
            <person name="Nishi S."/>
            <person name="Hori S."/>
            <person name="Arai W."/>
            <person name="Tsubouchi T."/>
            <person name="Morono Y."/>
            <person name="Uchiyama I."/>
            <person name="Ito T."/>
            <person name="Fujiyama A."/>
            <person name="Inagaki F."/>
            <person name="Takami H."/>
        </authorList>
    </citation>
    <scope>NUCLEOTIDE SEQUENCE</scope>
    <source>
        <strain evidence="2">Expedition CK06-06</strain>
    </source>
</reference>
<protein>
    <recommendedName>
        <fullName evidence="1">HNH nuclease domain-containing protein</fullName>
    </recommendedName>
</protein>
<organism evidence="2">
    <name type="scientific">marine sediment metagenome</name>
    <dbReference type="NCBI Taxonomy" id="412755"/>
    <lineage>
        <taxon>unclassified sequences</taxon>
        <taxon>metagenomes</taxon>
        <taxon>ecological metagenomes</taxon>
    </lineage>
</organism>
<sequence>MISLEKKFWRHVDKRNHDECWPWTGPLRGKGYGHINHMSSMNLSAHRVSWILHNGFVPEGKLVLHRCDNPACVNPSHLYIGTYSDNNMDREYRNPGTSGRPSTIGARNTQLIIDFYKSGKFKQTQLSKIFGISRAQVSRICTGKQGS</sequence>
<gene>
    <name evidence="2" type="ORF">S01H1_37799</name>
</gene>
<dbReference type="InterPro" id="IPR044925">
    <property type="entry name" value="His-Me_finger_sf"/>
</dbReference>
<dbReference type="AlphaFoldDB" id="X0U4P5"/>
<dbReference type="SUPFAM" id="SSF54060">
    <property type="entry name" value="His-Me finger endonucleases"/>
    <property type="match status" value="1"/>
</dbReference>
<dbReference type="Pfam" id="PF13392">
    <property type="entry name" value="HNH_3"/>
    <property type="match status" value="1"/>
</dbReference>
<name>X0U4P5_9ZZZZ</name>
<dbReference type="Gene3D" id="3.90.75.10">
    <property type="entry name" value="Homing Intron 3 (I-ppo) Encoded Endonuclease, Chain A"/>
    <property type="match status" value="1"/>
</dbReference>
<proteinExistence type="predicted"/>
<evidence type="ECO:0000313" key="2">
    <source>
        <dbReference type="EMBL" id="GAG00515.1"/>
    </source>
</evidence>
<dbReference type="InterPro" id="IPR003615">
    <property type="entry name" value="HNH_nuc"/>
</dbReference>
<comment type="caution">
    <text evidence="2">The sequence shown here is derived from an EMBL/GenBank/DDBJ whole genome shotgun (WGS) entry which is preliminary data.</text>
</comment>
<dbReference type="InterPro" id="IPR044930">
    <property type="entry name" value="Homing_endonuclease_His-Me"/>
</dbReference>
<feature type="domain" description="HNH nuclease" evidence="1">
    <location>
        <begin position="45"/>
        <end position="88"/>
    </location>
</feature>
<feature type="non-terminal residue" evidence="2">
    <location>
        <position position="147"/>
    </location>
</feature>
<accession>X0U4P5</accession>